<evidence type="ECO:0000313" key="3">
    <source>
        <dbReference type="Proteomes" id="UP000030377"/>
    </source>
</evidence>
<dbReference type="EMBL" id="JRPN01000018">
    <property type="protein sequence ID" value="KGT77491.1"/>
    <property type="molecule type" value="Genomic_DNA"/>
</dbReference>
<evidence type="ECO:0000256" key="1">
    <source>
        <dbReference type="SAM" id="Phobius"/>
    </source>
</evidence>
<name>A0A0A3XWH6_BRAJP</name>
<reference evidence="2 3" key="1">
    <citation type="submission" date="2014-09" db="EMBL/GenBank/DDBJ databases">
        <title>Draft genome of Bradyrhizobium japonicum Is-34.</title>
        <authorList>
            <person name="Tsurumaru H."/>
            <person name="Yamakawa T."/>
            <person name="Hashimoto S."/>
            <person name="Okizaki K."/>
            <person name="Kanesaki Y."/>
            <person name="Yoshikawa H."/>
            <person name="Yajima S."/>
        </authorList>
    </citation>
    <scope>NUCLEOTIDE SEQUENCE [LARGE SCALE GENOMIC DNA]</scope>
    <source>
        <strain evidence="2 3">Is-34</strain>
    </source>
</reference>
<keyword evidence="1" id="KW-0472">Membrane</keyword>
<comment type="caution">
    <text evidence="2">The sequence shown here is derived from an EMBL/GenBank/DDBJ whole genome shotgun (WGS) entry which is preliminary data.</text>
</comment>
<sequence length="143" mass="15228">MTTYPGRLPTALLVKITAGLVLFFGILCGAHAGGGNTSLVVKSGEAKEICKCGGHWRVDASGKVWPVSIEIVTPPKSGAVTTRVSTGQRKLRNGEAKTVRLTSVVYQSKKGYVGEDSFTYRRVTADPTDPDNGKVYTVAVTVR</sequence>
<dbReference type="Proteomes" id="UP000030377">
    <property type="component" value="Unassembled WGS sequence"/>
</dbReference>
<feature type="transmembrane region" description="Helical" evidence="1">
    <location>
        <begin position="12"/>
        <end position="33"/>
    </location>
</feature>
<keyword evidence="1" id="KW-0812">Transmembrane</keyword>
<accession>A0A0A3XWH6</accession>
<evidence type="ECO:0000313" key="2">
    <source>
        <dbReference type="EMBL" id="KGT77491.1"/>
    </source>
</evidence>
<dbReference type="AlphaFoldDB" id="A0A0A3XWH6"/>
<dbReference type="STRING" id="375.BKD09_RS04705"/>
<protein>
    <submittedName>
        <fullName evidence="2">Uncharacterized protein</fullName>
    </submittedName>
</protein>
<gene>
    <name evidence="2" type="ORF">MA20_23225</name>
</gene>
<dbReference type="RefSeq" id="WP_028155290.1">
    <property type="nucleotide sequence ID" value="NZ_CP081350.1"/>
</dbReference>
<organism evidence="2 3">
    <name type="scientific">Bradyrhizobium japonicum</name>
    <dbReference type="NCBI Taxonomy" id="375"/>
    <lineage>
        <taxon>Bacteria</taxon>
        <taxon>Pseudomonadati</taxon>
        <taxon>Pseudomonadota</taxon>
        <taxon>Alphaproteobacteria</taxon>
        <taxon>Hyphomicrobiales</taxon>
        <taxon>Nitrobacteraceae</taxon>
        <taxon>Bradyrhizobium</taxon>
    </lineage>
</organism>
<proteinExistence type="predicted"/>
<keyword evidence="1" id="KW-1133">Transmembrane helix</keyword>